<dbReference type="Pfam" id="PF16655">
    <property type="entry name" value="PhoD_N"/>
    <property type="match status" value="1"/>
</dbReference>
<dbReference type="OrthoDB" id="327733at2"/>
<dbReference type="PROSITE" id="PS51318">
    <property type="entry name" value="TAT"/>
    <property type="match status" value="1"/>
</dbReference>
<dbReference type="Gene3D" id="3.60.21.70">
    <property type="entry name" value="PhoD-like phosphatase"/>
    <property type="match status" value="1"/>
</dbReference>
<dbReference type="SUPFAM" id="SSF56300">
    <property type="entry name" value="Metallo-dependent phosphatases"/>
    <property type="match status" value="1"/>
</dbReference>
<evidence type="ECO:0000259" key="1">
    <source>
        <dbReference type="Pfam" id="PF09423"/>
    </source>
</evidence>
<comment type="caution">
    <text evidence="3">The sequence shown here is derived from an EMBL/GenBank/DDBJ whole genome shotgun (WGS) entry which is preliminary data.</text>
</comment>
<keyword evidence="4" id="KW-1185">Reference proteome</keyword>
<evidence type="ECO:0000313" key="4">
    <source>
        <dbReference type="Proteomes" id="UP000301751"/>
    </source>
</evidence>
<accession>A0A480AVC9</accession>
<feature type="domain" description="Phospholipase D N-terminal" evidence="2">
    <location>
        <begin position="50"/>
        <end position="139"/>
    </location>
</feature>
<dbReference type="Pfam" id="PF09423">
    <property type="entry name" value="PhoD"/>
    <property type="match status" value="1"/>
</dbReference>
<dbReference type="CDD" id="cd07389">
    <property type="entry name" value="MPP_PhoD"/>
    <property type="match status" value="1"/>
</dbReference>
<protein>
    <submittedName>
        <fullName evidence="3">Alkaline phosphatase</fullName>
    </submittedName>
</protein>
<dbReference type="RefSeq" id="WP_137735006.1">
    <property type="nucleotide sequence ID" value="NZ_BJCL01000015.1"/>
</dbReference>
<gene>
    <name evidence="3" type="ORF">AQPW35_43740</name>
</gene>
<organism evidence="3 4">
    <name type="scientific">Pseudaquabacterium pictum</name>
    <dbReference type="NCBI Taxonomy" id="2315236"/>
    <lineage>
        <taxon>Bacteria</taxon>
        <taxon>Pseudomonadati</taxon>
        <taxon>Pseudomonadota</taxon>
        <taxon>Betaproteobacteria</taxon>
        <taxon>Burkholderiales</taxon>
        <taxon>Sphaerotilaceae</taxon>
        <taxon>Pseudaquabacterium</taxon>
    </lineage>
</organism>
<dbReference type="Proteomes" id="UP000301751">
    <property type="component" value="Unassembled WGS sequence"/>
</dbReference>
<dbReference type="InterPro" id="IPR029052">
    <property type="entry name" value="Metallo-depent_PP-like"/>
</dbReference>
<reference evidence="4" key="1">
    <citation type="submission" date="2019-03" db="EMBL/GenBank/DDBJ databases">
        <title>Aquabacterium pictum sp.nov., the first bacteriochlorophyll a-containing freshwater bacterium in the genus Aquabacterium of the class Betaproteobacteria.</title>
        <authorList>
            <person name="Hirose S."/>
            <person name="Tank M."/>
            <person name="Hara E."/>
            <person name="Tamaki H."/>
            <person name="Takaichi S."/>
            <person name="Haruta S."/>
            <person name="Hanada S."/>
        </authorList>
    </citation>
    <scope>NUCLEOTIDE SEQUENCE [LARGE SCALE GENOMIC DNA]</scope>
    <source>
        <strain evidence="4">W35</strain>
    </source>
</reference>
<dbReference type="InterPro" id="IPR018946">
    <property type="entry name" value="PhoD-like_MPP"/>
</dbReference>
<dbReference type="InterPro" id="IPR052900">
    <property type="entry name" value="Phospholipid_Metab_Enz"/>
</dbReference>
<dbReference type="InterPro" id="IPR032093">
    <property type="entry name" value="PhoD_N"/>
</dbReference>
<feature type="domain" description="PhoD-like phosphatase metallophosphatase" evidence="1">
    <location>
        <begin position="151"/>
        <end position="504"/>
    </location>
</feature>
<dbReference type="InterPro" id="IPR006311">
    <property type="entry name" value="TAT_signal"/>
</dbReference>
<dbReference type="PANTHER" id="PTHR43606">
    <property type="entry name" value="PHOSPHATASE, PUTATIVE (AFU_ORTHOLOGUE AFUA_6G08710)-RELATED"/>
    <property type="match status" value="1"/>
</dbReference>
<dbReference type="EMBL" id="BJCL01000015">
    <property type="protein sequence ID" value="GCL65293.1"/>
    <property type="molecule type" value="Genomic_DNA"/>
</dbReference>
<dbReference type="AlphaFoldDB" id="A0A480AVC9"/>
<sequence length="552" mass="59985">MGRPSQLSPIRTGTNRREFFKRSGATTVGIAAASPLLATSADAASAVFQHGVASGDPLADRVILWTRVTVASVKPLVPVTWVVATDPGLRNVVLRGATTTSAARDFTVKIDAAGLRPATTYYYRFTAGGASSPVGRTRTLPVGAVDRLRIAVLSCSNHAYGYFNAYARVAERADLDLVLHLGDYLYEYGAGQYGSLRTPEPPTEMVTLADYRARHAQYKRDADSQAVHRQHPFVCIWDDHEITNDTWKDGAQNHQSATEGDYPQRVAAGLQAYYEWMPIRQVEADPRKNFRRFQLGDLVDLLMLEQRLSARSQQLPAGGGFAQTGAFTDASRTLLGAEQEAWLFNRLQTTPARWKFLGQGVMFAQVKLRGAANAAGGGVFFNSDQWDGYQPARDRVYDVLKGSSTGRPVDNMVVLTGDIHSSWAADLTQDPNNPDTATGGYNPATGQGSRAVEFVGTSVSSPGVDSDTSGSTAGFLRSQNPHFKYINLHRRGYLLLDVTPQRVVGEFWHIDTVASLSNLQTFAAAFEVQAGTNRLVPSAQTTPRANAPLLAP</sequence>
<dbReference type="PANTHER" id="PTHR43606:SF7">
    <property type="entry name" value="PHOSPHATASE, PUTATIVE (AFU_ORTHOLOGUE AFUA_6G08710)-RELATED"/>
    <property type="match status" value="1"/>
</dbReference>
<proteinExistence type="predicted"/>
<dbReference type="InterPro" id="IPR038607">
    <property type="entry name" value="PhoD-like_sf"/>
</dbReference>
<name>A0A480AVC9_9BURK</name>
<dbReference type="Gene3D" id="2.60.40.380">
    <property type="entry name" value="Purple acid phosphatase-like, N-terminal"/>
    <property type="match status" value="1"/>
</dbReference>
<evidence type="ECO:0000313" key="3">
    <source>
        <dbReference type="EMBL" id="GCL65293.1"/>
    </source>
</evidence>
<evidence type="ECO:0000259" key="2">
    <source>
        <dbReference type="Pfam" id="PF16655"/>
    </source>
</evidence>